<sequence length="230" mass="25415">MDRPLALSLFCLQLGCQRATPPCPIRPRNLNFVKRIPIMQTPSCTFTWFSRTWFSCHFTLPYQLMSLPTLFLQAVFFFLTPLKEKIPSVMTRTSLFSVDSLGDNKMICTYPLVSSVIFCGFAIVYSMGLLLACWRVGSLVINKTIRVRINMLGMTVMLALLVQTLFLGAESLWMPEEIGFGAVLLGIIVNVAVCAVVGEIVLVIKPVMEALETGGECSGDSNDGDKTANI</sequence>
<keyword evidence="1" id="KW-0812">Transmembrane</keyword>
<proteinExistence type="predicted"/>
<feature type="chain" id="PRO_5015470521" evidence="2">
    <location>
        <begin position="20"/>
        <end position="230"/>
    </location>
</feature>
<dbReference type="PANTHER" id="PTHR34116:SF9">
    <property type="entry name" value="OS08G0346600 PROTEIN"/>
    <property type="match status" value="1"/>
</dbReference>
<evidence type="ECO:0000313" key="4">
    <source>
        <dbReference type="Proteomes" id="UP000245207"/>
    </source>
</evidence>
<feature type="signal peptide" evidence="2">
    <location>
        <begin position="1"/>
        <end position="19"/>
    </location>
</feature>
<dbReference type="Proteomes" id="UP000245207">
    <property type="component" value="Unassembled WGS sequence"/>
</dbReference>
<reference evidence="3 4" key="1">
    <citation type="journal article" date="2018" name="Mol. Plant">
        <title>The genome of Artemisia annua provides insight into the evolution of Asteraceae family and artemisinin biosynthesis.</title>
        <authorList>
            <person name="Shen Q."/>
            <person name="Zhang L."/>
            <person name="Liao Z."/>
            <person name="Wang S."/>
            <person name="Yan T."/>
            <person name="Shi P."/>
            <person name="Liu M."/>
            <person name="Fu X."/>
            <person name="Pan Q."/>
            <person name="Wang Y."/>
            <person name="Lv Z."/>
            <person name="Lu X."/>
            <person name="Zhang F."/>
            <person name="Jiang W."/>
            <person name="Ma Y."/>
            <person name="Chen M."/>
            <person name="Hao X."/>
            <person name="Li L."/>
            <person name="Tang Y."/>
            <person name="Lv G."/>
            <person name="Zhou Y."/>
            <person name="Sun X."/>
            <person name="Brodelius P.E."/>
            <person name="Rose J.K.C."/>
            <person name="Tang K."/>
        </authorList>
    </citation>
    <scope>NUCLEOTIDE SEQUENCE [LARGE SCALE GENOMIC DNA]</scope>
    <source>
        <strain evidence="4">cv. Huhao1</strain>
        <tissue evidence="3">Leaf</tissue>
    </source>
</reference>
<feature type="transmembrane region" description="Helical" evidence="1">
    <location>
        <begin position="149"/>
        <end position="166"/>
    </location>
</feature>
<gene>
    <name evidence="3" type="ORF">CTI12_AA032290</name>
</gene>
<evidence type="ECO:0000256" key="2">
    <source>
        <dbReference type="SAM" id="SignalP"/>
    </source>
</evidence>
<keyword evidence="1" id="KW-1133">Transmembrane helix</keyword>
<protein>
    <submittedName>
        <fullName evidence="3">Uncharacterized protein</fullName>
    </submittedName>
</protein>
<name>A0A2U1QGN4_ARTAN</name>
<dbReference type="PANTHER" id="PTHR34116">
    <property type="entry name" value="PLASMINOGEN ACTIVATOR INHIBITOR"/>
    <property type="match status" value="1"/>
</dbReference>
<dbReference type="EMBL" id="PKPP01000142">
    <property type="protein sequence ID" value="PWA97138.1"/>
    <property type="molecule type" value="Genomic_DNA"/>
</dbReference>
<feature type="transmembrane region" description="Helical" evidence="1">
    <location>
        <begin position="112"/>
        <end position="137"/>
    </location>
</feature>
<evidence type="ECO:0000313" key="3">
    <source>
        <dbReference type="EMBL" id="PWA97138.1"/>
    </source>
</evidence>
<dbReference type="AlphaFoldDB" id="A0A2U1QGN4"/>
<organism evidence="3 4">
    <name type="scientific">Artemisia annua</name>
    <name type="common">Sweet wormwood</name>
    <dbReference type="NCBI Taxonomy" id="35608"/>
    <lineage>
        <taxon>Eukaryota</taxon>
        <taxon>Viridiplantae</taxon>
        <taxon>Streptophyta</taxon>
        <taxon>Embryophyta</taxon>
        <taxon>Tracheophyta</taxon>
        <taxon>Spermatophyta</taxon>
        <taxon>Magnoliopsida</taxon>
        <taxon>eudicotyledons</taxon>
        <taxon>Gunneridae</taxon>
        <taxon>Pentapetalae</taxon>
        <taxon>asterids</taxon>
        <taxon>campanulids</taxon>
        <taxon>Asterales</taxon>
        <taxon>Asteraceae</taxon>
        <taxon>Asteroideae</taxon>
        <taxon>Anthemideae</taxon>
        <taxon>Artemisiinae</taxon>
        <taxon>Artemisia</taxon>
    </lineage>
</organism>
<dbReference type="STRING" id="35608.A0A2U1QGN4"/>
<accession>A0A2U1QGN4</accession>
<dbReference type="OrthoDB" id="539709at2759"/>
<comment type="caution">
    <text evidence="3">The sequence shown here is derived from an EMBL/GenBank/DDBJ whole genome shotgun (WGS) entry which is preliminary data.</text>
</comment>
<evidence type="ECO:0000256" key="1">
    <source>
        <dbReference type="SAM" id="Phobius"/>
    </source>
</evidence>
<keyword evidence="1" id="KW-0472">Membrane</keyword>
<keyword evidence="4" id="KW-1185">Reference proteome</keyword>
<keyword evidence="2" id="KW-0732">Signal</keyword>
<feature type="transmembrane region" description="Helical" evidence="1">
    <location>
        <begin position="178"/>
        <end position="204"/>
    </location>
</feature>